<protein>
    <recommendedName>
        <fullName evidence="4">Large ribosomal subunit protein bL27</fullName>
    </recommendedName>
    <alternativeName>
        <fullName evidence="5">50S ribosomal protein L27</fullName>
    </alternativeName>
</protein>
<evidence type="ECO:0000256" key="4">
    <source>
        <dbReference type="ARBA" id="ARBA00035175"/>
    </source>
</evidence>
<evidence type="ECO:0000256" key="1">
    <source>
        <dbReference type="ARBA" id="ARBA00010797"/>
    </source>
</evidence>
<dbReference type="PRINTS" id="PR00063">
    <property type="entry name" value="RIBOSOMALL27"/>
</dbReference>
<feature type="compositionally biased region" description="Basic and acidic residues" evidence="6">
    <location>
        <begin position="12"/>
        <end position="23"/>
    </location>
</feature>
<keyword evidence="3" id="KW-0687">Ribonucleoprotein</keyword>
<dbReference type="Pfam" id="PF01016">
    <property type="entry name" value="Ribosomal_L27"/>
    <property type="match status" value="1"/>
</dbReference>
<reference evidence="7 8" key="1">
    <citation type="journal article" date="2015" name="Microbiome">
        <title>Genomic resolution of linkages in carbon, nitrogen, and sulfur cycling among widespread estuary sediment bacteria.</title>
        <authorList>
            <person name="Baker B.J."/>
            <person name="Lazar C.S."/>
            <person name="Teske A.P."/>
            <person name="Dick G.J."/>
        </authorList>
    </citation>
    <scope>NUCLEOTIDE SEQUENCE [LARGE SCALE GENOMIC DNA]</scope>
    <source>
        <strain evidence="7">SM23_60</strain>
    </source>
</reference>
<evidence type="ECO:0000313" key="7">
    <source>
        <dbReference type="EMBL" id="KPK73917.1"/>
    </source>
</evidence>
<dbReference type="GO" id="GO:0003735">
    <property type="term" value="F:structural constituent of ribosome"/>
    <property type="evidence" value="ECO:0007669"/>
    <property type="project" value="InterPro"/>
</dbReference>
<keyword evidence="2 7" id="KW-0689">Ribosomal protein</keyword>
<dbReference type="Proteomes" id="UP000051096">
    <property type="component" value="Unassembled WGS sequence"/>
</dbReference>
<name>A0A0S8GQ11_UNCW3</name>
<dbReference type="AlphaFoldDB" id="A0A0S8GQ11"/>
<dbReference type="PATRIC" id="fig|1703780.3.peg.1595"/>
<comment type="similarity">
    <text evidence="1">Belongs to the bacterial ribosomal protein bL27 family.</text>
</comment>
<dbReference type="EMBL" id="LJUO01000001">
    <property type="protein sequence ID" value="KPK73917.1"/>
    <property type="molecule type" value="Genomic_DNA"/>
</dbReference>
<dbReference type="PANTHER" id="PTHR15893">
    <property type="entry name" value="RIBOSOMAL PROTEIN L27"/>
    <property type="match status" value="1"/>
</dbReference>
<comment type="caution">
    <text evidence="7">The sequence shown here is derived from an EMBL/GenBank/DDBJ whole genome shotgun (WGS) entry which is preliminary data.</text>
</comment>
<sequence length="83" mass="8904">MAHKKGVGASRNGRDSAGKRLGVKKFDGQKVQTGTMLVRQRGTRIHAGINVGVASDYTLFALCAGKVKYGYKRGGRRTVSIIP</sequence>
<evidence type="ECO:0000313" key="8">
    <source>
        <dbReference type="Proteomes" id="UP000051096"/>
    </source>
</evidence>
<dbReference type="GO" id="GO:0022625">
    <property type="term" value="C:cytosolic large ribosomal subunit"/>
    <property type="evidence" value="ECO:0007669"/>
    <property type="project" value="TreeGrafter"/>
</dbReference>
<accession>A0A0S8GQ11</accession>
<feature type="region of interest" description="Disordered" evidence="6">
    <location>
        <begin position="1"/>
        <end position="23"/>
    </location>
</feature>
<evidence type="ECO:0000256" key="2">
    <source>
        <dbReference type="ARBA" id="ARBA00022980"/>
    </source>
</evidence>
<dbReference type="SUPFAM" id="SSF110324">
    <property type="entry name" value="Ribosomal L27 protein-like"/>
    <property type="match status" value="1"/>
</dbReference>
<proteinExistence type="inferred from homology"/>
<evidence type="ECO:0000256" key="3">
    <source>
        <dbReference type="ARBA" id="ARBA00023274"/>
    </source>
</evidence>
<dbReference type="PANTHER" id="PTHR15893:SF0">
    <property type="entry name" value="LARGE RIBOSOMAL SUBUNIT PROTEIN BL27M"/>
    <property type="match status" value="1"/>
</dbReference>
<dbReference type="InterPro" id="IPR001684">
    <property type="entry name" value="Ribosomal_bL27"/>
</dbReference>
<organism evidence="7 8">
    <name type="scientific">candidate division WOR_3 bacterium SM23_60</name>
    <dbReference type="NCBI Taxonomy" id="1703780"/>
    <lineage>
        <taxon>Bacteria</taxon>
        <taxon>Bacteria division WOR-3</taxon>
    </lineage>
</organism>
<dbReference type="Gene3D" id="2.40.50.100">
    <property type="match status" value="1"/>
</dbReference>
<gene>
    <name evidence="7" type="ORF">AMJ87_00285</name>
</gene>
<dbReference type="GO" id="GO:0006412">
    <property type="term" value="P:translation"/>
    <property type="evidence" value="ECO:0007669"/>
    <property type="project" value="InterPro"/>
</dbReference>
<dbReference type="InterPro" id="IPR018261">
    <property type="entry name" value="Ribosomal_bL27_CS"/>
</dbReference>
<evidence type="ECO:0000256" key="6">
    <source>
        <dbReference type="SAM" id="MobiDB-lite"/>
    </source>
</evidence>
<evidence type="ECO:0000256" key="5">
    <source>
        <dbReference type="ARBA" id="ARBA00035477"/>
    </source>
</evidence>
<dbReference type="FunFam" id="2.40.50.100:FF:000020">
    <property type="entry name" value="50S ribosomal protein L27"/>
    <property type="match status" value="1"/>
</dbReference>
<dbReference type="NCBIfam" id="TIGR00062">
    <property type="entry name" value="L27"/>
    <property type="match status" value="1"/>
</dbReference>
<dbReference type="PROSITE" id="PS00831">
    <property type="entry name" value="RIBOSOMAL_L27"/>
    <property type="match status" value="1"/>
</dbReference>